<dbReference type="EMBL" id="JAUSUD010000004">
    <property type="protein sequence ID" value="MDQ0229979.1"/>
    <property type="molecule type" value="Genomic_DNA"/>
</dbReference>
<dbReference type="Pfam" id="PF03788">
    <property type="entry name" value="LrgA"/>
    <property type="match status" value="1"/>
</dbReference>
<feature type="transmembrane region" description="Helical" evidence="6">
    <location>
        <begin position="63"/>
        <end position="81"/>
    </location>
</feature>
<evidence type="ECO:0000256" key="2">
    <source>
        <dbReference type="ARBA" id="ARBA00022475"/>
    </source>
</evidence>
<comment type="caution">
    <text evidence="7">The sequence shown here is derived from an EMBL/GenBank/DDBJ whole genome shotgun (WGS) entry which is preliminary data.</text>
</comment>
<sequence>MKKVWMISLQFVFIHLFLLCGYGIKQIIALPLPAPMIGLVLLFICLLIGIVKLEWVENVGNWLLAELLLFFIPSAVGIINYQDIFSLMGLESIFLIGLSTFIVIATTALTAEFIDKKKGSV</sequence>
<evidence type="ECO:0000256" key="1">
    <source>
        <dbReference type="ARBA" id="ARBA00004651"/>
    </source>
</evidence>
<dbReference type="RefSeq" id="WP_307338578.1">
    <property type="nucleotide sequence ID" value="NZ_JAUSUD010000004.1"/>
</dbReference>
<keyword evidence="8" id="KW-1185">Reference proteome</keyword>
<comment type="subcellular location">
    <subcellularLocation>
        <location evidence="1">Cell membrane</location>
        <topology evidence="1">Multi-pass membrane protein</topology>
    </subcellularLocation>
</comment>
<evidence type="ECO:0000256" key="6">
    <source>
        <dbReference type="SAM" id="Phobius"/>
    </source>
</evidence>
<keyword evidence="4 6" id="KW-1133">Transmembrane helix</keyword>
<dbReference type="Proteomes" id="UP001234495">
    <property type="component" value="Unassembled WGS sequence"/>
</dbReference>
<proteinExistence type="predicted"/>
<evidence type="ECO:0000256" key="5">
    <source>
        <dbReference type="ARBA" id="ARBA00023136"/>
    </source>
</evidence>
<keyword evidence="2" id="KW-1003">Cell membrane</keyword>
<keyword evidence="5 6" id="KW-0472">Membrane</keyword>
<accession>A0ABT9ZCJ2</accession>
<evidence type="ECO:0000256" key="3">
    <source>
        <dbReference type="ARBA" id="ARBA00022692"/>
    </source>
</evidence>
<dbReference type="PANTHER" id="PTHR33931">
    <property type="entry name" value="HOLIN-LIKE PROTEIN CIDA-RELATED"/>
    <property type="match status" value="1"/>
</dbReference>
<evidence type="ECO:0000256" key="4">
    <source>
        <dbReference type="ARBA" id="ARBA00022989"/>
    </source>
</evidence>
<evidence type="ECO:0000313" key="8">
    <source>
        <dbReference type="Proteomes" id="UP001234495"/>
    </source>
</evidence>
<evidence type="ECO:0000313" key="7">
    <source>
        <dbReference type="EMBL" id="MDQ0229979.1"/>
    </source>
</evidence>
<organism evidence="7 8">
    <name type="scientific">Metabacillus malikii</name>
    <dbReference type="NCBI Taxonomy" id="1504265"/>
    <lineage>
        <taxon>Bacteria</taxon>
        <taxon>Bacillati</taxon>
        <taxon>Bacillota</taxon>
        <taxon>Bacilli</taxon>
        <taxon>Bacillales</taxon>
        <taxon>Bacillaceae</taxon>
        <taxon>Metabacillus</taxon>
    </lineage>
</organism>
<dbReference type="PANTHER" id="PTHR33931:SF2">
    <property type="entry name" value="HOLIN-LIKE PROTEIN CIDA"/>
    <property type="match status" value="1"/>
</dbReference>
<dbReference type="InterPro" id="IPR005538">
    <property type="entry name" value="LrgA/CidA"/>
</dbReference>
<keyword evidence="3 6" id="KW-0812">Transmembrane</keyword>
<name>A0ABT9ZCJ2_9BACI</name>
<protein>
    <submittedName>
        <fullName evidence="7">Holin-like protein</fullName>
    </submittedName>
</protein>
<feature type="transmembrane region" description="Helical" evidence="6">
    <location>
        <begin position="93"/>
        <end position="114"/>
    </location>
</feature>
<feature type="transmembrane region" description="Helical" evidence="6">
    <location>
        <begin position="33"/>
        <end position="51"/>
    </location>
</feature>
<reference evidence="7 8" key="1">
    <citation type="submission" date="2023-07" db="EMBL/GenBank/DDBJ databases">
        <title>Genomic Encyclopedia of Type Strains, Phase IV (KMG-IV): sequencing the most valuable type-strain genomes for metagenomic binning, comparative biology and taxonomic classification.</title>
        <authorList>
            <person name="Goeker M."/>
        </authorList>
    </citation>
    <scope>NUCLEOTIDE SEQUENCE [LARGE SCALE GENOMIC DNA]</scope>
    <source>
        <strain evidence="7 8">DSM 29005</strain>
    </source>
</reference>
<gene>
    <name evidence="7" type="ORF">J2S19_001231</name>
</gene>